<reference evidence="3" key="1">
    <citation type="journal article" date="2017" name="Nat. Ecol. Evol.">
        <title>Genome expansion and lineage-specific genetic innovations in the forest pathogenic fungi Armillaria.</title>
        <authorList>
            <person name="Sipos G."/>
            <person name="Prasanna A.N."/>
            <person name="Walter M.C."/>
            <person name="O'Connor E."/>
            <person name="Balint B."/>
            <person name="Krizsan K."/>
            <person name="Kiss B."/>
            <person name="Hess J."/>
            <person name="Varga T."/>
            <person name="Slot J."/>
            <person name="Riley R."/>
            <person name="Boka B."/>
            <person name="Rigling D."/>
            <person name="Barry K."/>
            <person name="Lee J."/>
            <person name="Mihaltcheva S."/>
            <person name="LaButti K."/>
            <person name="Lipzen A."/>
            <person name="Waldron R."/>
            <person name="Moloney N.M."/>
            <person name="Sperisen C."/>
            <person name="Kredics L."/>
            <person name="Vagvoelgyi C."/>
            <person name="Patrignani A."/>
            <person name="Fitzpatrick D."/>
            <person name="Nagy I."/>
            <person name="Doyle S."/>
            <person name="Anderson J.B."/>
            <person name="Grigoriev I.V."/>
            <person name="Gueldener U."/>
            <person name="Muensterkoetter M."/>
            <person name="Nagy L.G."/>
        </authorList>
    </citation>
    <scope>NUCLEOTIDE SEQUENCE [LARGE SCALE GENOMIC DNA]</scope>
    <source>
        <strain evidence="3">C18/9</strain>
    </source>
</reference>
<protein>
    <submittedName>
        <fullName evidence="2">Uncharacterized protein</fullName>
    </submittedName>
</protein>
<dbReference type="EMBL" id="FUEG01000001">
    <property type="protein sequence ID" value="SJK99152.1"/>
    <property type="molecule type" value="Genomic_DNA"/>
</dbReference>
<organism evidence="2 3">
    <name type="scientific">Armillaria ostoyae</name>
    <name type="common">Armillaria root rot fungus</name>
    <dbReference type="NCBI Taxonomy" id="47428"/>
    <lineage>
        <taxon>Eukaryota</taxon>
        <taxon>Fungi</taxon>
        <taxon>Dikarya</taxon>
        <taxon>Basidiomycota</taxon>
        <taxon>Agaricomycotina</taxon>
        <taxon>Agaricomycetes</taxon>
        <taxon>Agaricomycetidae</taxon>
        <taxon>Agaricales</taxon>
        <taxon>Marasmiineae</taxon>
        <taxon>Physalacriaceae</taxon>
        <taxon>Armillaria</taxon>
    </lineage>
</organism>
<gene>
    <name evidence="2" type="ORF">ARMOST_02439</name>
</gene>
<evidence type="ECO:0000313" key="3">
    <source>
        <dbReference type="Proteomes" id="UP000219338"/>
    </source>
</evidence>
<keyword evidence="3" id="KW-1185">Reference proteome</keyword>
<keyword evidence="1" id="KW-0812">Transmembrane</keyword>
<accession>A0A284QRQ3</accession>
<dbReference type="Proteomes" id="UP000219338">
    <property type="component" value="Unassembled WGS sequence"/>
</dbReference>
<keyword evidence="1" id="KW-1133">Transmembrane helix</keyword>
<proteinExistence type="predicted"/>
<sequence length="88" mass="9551">MHAQCRGHRLGFPHLCGLGLYDPCYFISITMTTMITEIVDVPLTILRYACSVAMVRVPGSLYVALCSSRSVAIAALFVISDASSVRGR</sequence>
<evidence type="ECO:0000313" key="2">
    <source>
        <dbReference type="EMBL" id="SJK99152.1"/>
    </source>
</evidence>
<keyword evidence="1" id="KW-0472">Membrane</keyword>
<feature type="transmembrane region" description="Helical" evidence="1">
    <location>
        <begin position="61"/>
        <end position="79"/>
    </location>
</feature>
<name>A0A284QRQ3_ARMOS</name>
<dbReference type="AlphaFoldDB" id="A0A284QRQ3"/>
<evidence type="ECO:0000256" key="1">
    <source>
        <dbReference type="SAM" id="Phobius"/>
    </source>
</evidence>